<dbReference type="PROSITE" id="PS51012">
    <property type="entry name" value="ABC_TM2"/>
    <property type="match status" value="1"/>
</dbReference>
<keyword evidence="5" id="KW-1003">Cell membrane</keyword>
<proteinExistence type="inferred from homology"/>
<name>A0ABM8V479_THEXY</name>
<keyword evidence="2 5" id="KW-0812">Transmembrane</keyword>
<dbReference type="InterPro" id="IPR000412">
    <property type="entry name" value="ABC_2_transport"/>
</dbReference>
<keyword evidence="4 5" id="KW-0472">Membrane</keyword>
<evidence type="ECO:0000256" key="2">
    <source>
        <dbReference type="ARBA" id="ARBA00022692"/>
    </source>
</evidence>
<dbReference type="PANTHER" id="PTHR43229:SF2">
    <property type="entry name" value="NODULATION PROTEIN J"/>
    <property type="match status" value="1"/>
</dbReference>
<evidence type="ECO:0000256" key="1">
    <source>
        <dbReference type="ARBA" id="ARBA00004141"/>
    </source>
</evidence>
<comment type="caution">
    <text evidence="7">The sequence shown here is derived from an EMBL/GenBank/DDBJ whole genome shotgun (WGS) entry which is preliminary data.</text>
</comment>
<dbReference type="EMBL" id="CAJRAY010000043">
    <property type="protein sequence ID" value="CAG5086343.1"/>
    <property type="molecule type" value="Genomic_DNA"/>
</dbReference>
<evidence type="ECO:0000259" key="6">
    <source>
        <dbReference type="PROSITE" id="PS51012"/>
    </source>
</evidence>
<dbReference type="Pfam" id="PF01061">
    <property type="entry name" value="ABC2_membrane"/>
    <property type="match status" value="1"/>
</dbReference>
<evidence type="ECO:0000256" key="5">
    <source>
        <dbReference type="RuleBase" id="RU361157"/>
    </source>
</evidence>
<feature type="transmembrane region" description="Helical" evidence="5">
    <location>
        <begin position="88"/>
        <end position="118"/>
    </location>
</feature>
<protein>
    <recommendedName>
        <fullName evidence="5">Transport permease protein</fullName>
    </recommendedName>
</protein>
<evidence type="ECO:0000256" key="3">
    <source>
        <dbReference type="ARBA" id="ARBA00022989"/>
    </source>
</evidence>
<dbReference type="InterPro" id="IPR047817">
    <property type="entry name" value="ABC2_TM_bact-type"/>
</dbReference>
<comment type="caution">
    <text evidence="5">Lacks conserved residue(s) required for the propagation of feature annotation.</text>
</comment>
<organism evidence="7 8">
    <name type="scientific">Thermobacillus xylanilyticus</name>
    <dbReference type="NCBI Taxonomy" id="76633"/>
    <lineage>
        <taxon>Bacteria</taxon>
        <taxon>Bacillati</taxon>
        <taxon>Bacillota</taxon>
        <taxon>Bacilli</taxon>
        <taxon>Bacillales</taxon>
        <taxon>Paenibacillaceae</taxon>
        <taxon>Thermobacillus</taxon>
    </lineage>
</organism>
<dbReference type="Proteomes" id="UP000681526">
    <property type="component" value="Unassembled WGS sequence"/>
</dbReference>
<dbReference type="PANTHER" id="PTHR43229">
    <property type="entry name" value="NODULATION PROTEIN J"/>
    <property type="match status" value="1"/>
</dbReference>
<keyword evidence="5" id="KW-0813">Transport</keyword>
<dbReference type="PIRSF" id="PIRSF006648">
    <property type="entry name" value="DrrB"/>
    <property type="match status" value="1"/>
</dbReference>
<accession>A0ABM8V479</accession>
<evidence type="ECO:0000256" key="4">
    <source>
        <dbReference type="ARBA" id="ARBA00023136"/>
    </source>
</evidence>
<dbReference type="PRINTS" id="PR00164">
    <property type="entry name" value="ABC2TRNSPORT"/>
</dbReference>
<feature type="domain" description="ABC transmembrane type-2" evidence="6">
    <location>
        <begin position="7"/>
        <end position="237"/>
    </location>
</feature>
<keyword evidence="8" id="KW-1185">Reference proteome</keyword>
<sequence>MFAVFRTLLIGQFRDAHTLFWTILLPFALLIGLGLYFDEPVYAERLLAGVVAVNILFGPGMVTPFQVMTLRNRGVFKLLRAASLPTSAFIAASALARTALSLVVGACLVAASAVGFGVKPTIPGLALMLFALLLGSVCFTAVGFITGNLARNESDTSMISNLVCLPMLFASEAFYSLEHAPQWVKIASLLHPFSHFVDLLSAAVHGSRQADTWTSAAALAGFTAVCLAVAAATFRWDQEGVRFRFLVKD</sequence>
<feature type="transmembrane region" description="Helical" evidence="5">
    <location>
        <begin position="125"/>
        <end position="146"/>
    </location>
</feature>
<dbReference type="InterPro" id="IPR051784">
    <property type="entry name" value="Nod_factor_ABC_transporter"/>
</dbReference>
<evidence type="ECO:0000313" key="7">
    <source>
        <dbReference type="EMBL" id="CAG5086343.1"/>
    </source>
</evidence>
<feature type="transmembrane region" description="Helical" evidence="5">
    <location>
        <begin position="213"/>
        <end position="234"/>
    </location>
</feature>
<feature type="transmembrane region" description="Helical" evidence="5">
    <location>
        <begin position="46"/>
        <end position="68"/>
    </location>
</feature>
<gene>
    <name evidence="7" type="primary">txxe 2507</name>
    <name evidence="7" type="ORF">TXXE_09930</name>
</gene>
<comment type="similarity">
    <text evidence="5">Belongs to the ABC-2 integral membrane protein family.</text>
</comment>
<keyword evidence="3 5" id="KW-1133">Transmembrane helix</keyword>
<feature type="transmembrane region" description="Helical" evidence="5">
    <location>
        <begin position="20"/>
        <end position="37"/>
    </location>
</feature>
<dbReference type="InterPro" id="IPR013525">
    <property type="entry name" value="ABC2_TM"/>
</dbReference>
<evidence type="ECO:0000313" key="8">
    <source>
        <dbReference type="Proteomes" id="UP000681526"/>
    </source>
</evidence>
<reference evidence="7 8" key="1">
    <citation type="submission" date="2021-04" db="EMBL/GenBank/DDBJ databases">
        <authorList>
            <person name="Rakotoarivonina H."/>
        </authorList>
    </citation>
    <scope>NUCLEOTIDE SEQUENCE [LARGE SCALE GENOMIC DNA]</scope>
    <source>
        <strain evidence="7 8">XE</strain>
    </source>
</reference>
<comment type="subcellular location">
    <subcellularLocation>
        <location evidence="5">Cell membrane</location>
        <topology evidence="5">Multi-pass membrane protein</topology>
    </subcellularLocation>
    <subcellularLocation>
        <location evidence="1">Membrane</location>
        <topology evidence="1">Multi-pass membrane protein</topology>
    </subcellularLocation>
</comment>
<dbReference type="RefSeq" id="WP_213484491.1">
    <property type="nucleotide sequence ID" value="NZ_CAJRAY010000043.1"/>
</dbReference>